<proteinExistence type="predicted"/>
<dbReference type="PANTHER" id="PTHR42700">
    <property type="entry name" value="SULFATE ADENYLYLTRANSFERASE"/>
    <property type="match status" value="1"/>
</dbReference>
<protein>
    <submittedName>
        <fullName evidence="4">Adenylylsulfate kinase</fullName>
        <ecNumber evidence="4">2.7.1.25</ecNumber>
    </submittedName>
</protein>
<reference evidence="4 5" key="1">
    <citation type="submission" date="2020-08" db="EMBL/GenBank/DDBJ databases">
        <title>Genomic Encyclopedia of Type Strains, Phase IV (KMG-IV): sequencing the most valuable type-strain genomes for metagenomic binning, comparative biology and taxonomic classification.</title>
        <authorList>
            <person name="Goeker M."/>
        </authorList>
    </citation>
    <scope>NUCLEOTIDE SEQUENCE [LARGE SCALE GENOMIC DNA]</scope>
    <source>
        <strain evidence="4 5">DSM 13481</strain>
    </source>
</reference>
<dbReference type="InterPro" id="IPR059117">
    <property type="entry name" value="APS_kinase_dom"/>
</dbReference>
<gene>
    <name evidence="4" type="ORF">HNP65_000850</name>
</gene>
<dbReference type="PANTHER" id="PTHR42700:SF1">
    <property type="entry name" value="SULFATE ADENYLYLTRANSFERASE"/>
    <property type="match status" value="1"/>
</dbReference>
<keyword evidence="2" id="KW-0472">Membrane</keyword>
<dbReference type="InterPro" id="IPR027417">
    <property type="entry name" value="P-loop_NTPase"/>
</dbReference>
<feature type="transmembrane region" description="Helical" evidence="2">
    <location>
        <begin position="56"/>
        <end position="77"/>
    </location>
</feature>
<accession>A0A841GFQ3</accession>
<organism evidence="4 5">
    <name type="scientific">Thermosipho japonicus</name>
    <dbReference type="NCBI Taxonomy" id="90323"/>
    <lineage>
        <taxon>Bacteria</taxon>
        <taxon>Thermotogati</taxon>
        <taxon>Thermotogota</taxon>
        <taxon>Thermotogae</taxon>
        <taxon>Thermotogales</taxon>
        <taxon>Fervidobacteriaceae</taxon>
        <taxon>Thermosipho</taxon>
    </lineage>
</organism>
<dbReference type="Proteomes" id="UP000555828">
    <property type="component" value="Unassembled WGS sequence"/>
</dbReference>
<dbReference type="GO" id="GO:0004781">
    <property type="term" value="F:sulfate adenylyltransferase (ATP) activity"/>
    <property type="evidence" value="ECO:0007669"/>
    <property type="project" value="TreeGrafter"/>
</dbReference>
<evidence type="ECO:0000256" key="2">
    <source>
        <dbReference type="SAM" id="Phobius"/>
    </source>
</evidence>
<dbReference type="RefSeq" id="WP_184619092.1">
    <property type="nucleotide sequence ID" value="NZ_JACHEX010000002.1"/>
</dbReference>
<keyword evidence="2" id="KW-0812">Transmembrane</keyword>
<keyword evidence="1 4" id="KW-0808">Transferase</keyword>
<keyword evidence="5" id="KW-1185">Reference proteome</keyword>
<dbReference type="Gene3D" id="3.40.50.300">
    <property type="entry name" value="P-loop containing nucleotide triphosphate hydrolases"/>
    <property type="match status" value="1"/>
</dbReference>
<name>A0A841GFQ3_9BACT</name>
<dbReference type="SUPFAM" id="SSF52540">
    <property type="entry name" value="P-loop containing nucleoside triphosphate hydrolases"/>
    <property type="match status" value="1"/>
</dbReference>
<dbReference type="EMBL" id="JACHEX010000002">
    <property type="protein sequence ID" value="MBB6062412.1"/>
    <property type="molecule type" value="Genomic_DNA"/>
</dbReference>
<dbReference type="GO" id="GO:0010134">
    <property type="term" value="P:sulfate assimilation via adenylyl sulfate reduction"/>
    <property type="evidence" value="ECO:0007669"/>
    <property type="project" value="TreeGrafter"/>
</dbReference>
<dbReference type="AlphaFoldDB" id="A0A841GFQ3"/>
<dbReference type="Pfam" id="PF01583">
    <property type="entry name" value="APS_kinase"/>
    <property type="match status" value="1"/>
</dbReference>
<evidence type="ECO:0000259" key="3">
    <source>
        <dbReference type="Pfam" id="PF01583"/>
    </source>
</evidence>
<keyword evidence="2" id="KW-1133">Transmembrane helix</keyword>
<sequence>MNNYIIWLVGKRKTGKSTIAKELNKYFTENSLPSIVLEGRDVFKNVSIKIEERIKILANIVFLFSNLGYIVIVPAVSPKRNIRQMIKKISPVPFFEIFLTCNEKTRKRRIKSSDDFQLYVDEIFEKPLNPDLTIDTSLHKVVECAKIIIDYVNKNIQGD</sequence>
<dbReference type="EC" id="2.7.1.25" evidence="4"/>
<dbReference type="InterPro" id="IPR050512">
    <property type="entry name" value="Sulf_AdTrans/APS_kinase"/>
</dbReference>
<dbReference type="GO" id="GO:0005737">
    <property type="term" value="C:cytoplasm"/>
    <property type="evidence" value="ECO:0007669"/>
    <property type="project" value="TreeGrafter"/>
</dbReference>
<comment type="caution">
    <text evidence="4">The sequence shown here is derived from an EMBL/GenBank/DDBJ whole genome shotgun (WGS) entry which is preliminary data.</text>
</comment>
<keyword evidence="4" id="KW-0418">Kinase</keyword>
<dbReference type="GO" id="GO:0019379">
    <property type="term" value="P:sulfate assimilation, phosphoadenylyl sulfate reduction by phosphoadenylyl-sulfate reductase (thioredoxin)"/>
    <property type="evidence" value="ECO:0007669"/>
    <property type="project" value="TreeGrafter"/>
</dbReference>
<evidence type="ECO:0000313" key="4">
    <source>
        <dbReference type="EMBL" id="MBB6062412.1"/>
    </source>
</evidence>
<feature type="domain" description="APS kinase" evidence="3">
    <location>
        <begin position="4"/>
        <end position="109"/>
    </location>
</feature>
<evidence type="ECO:0000313" key="5">
    <source>
        <dbReference type="Proteomes" id="UP000555828"/>
    </source>
</evidence>
<dbReference type="GO" id="GO:0004020">
    <property type="term" value="F:adenylylsulfate kinase activity"/>
    <property type="evidence" value="ECO:0007669"/>
    <property type="project" value="UniProtKB-EC"/>
</dbReference>
<evidence type="ECO:0000256" key="1">
    <source>
        <dbReference type="ARBA" id="ARBA00022679"/>
    </source>
</evidence>